<dbReference type="AlphaFoldDB" id="A0A8H6AXF2"/>
<protein>
    <submittedName>
        <fullName evidence="2">Uncharacterized protein</fullName>
    </submittedName>
</protein>
<dbReference type="OrthoDB" id="10254945at2759"/>
<name>A0A8H6AXF2_9HELO</name>
<reference evidence="2 3" key="1">
    <citation type="journal article" date="2020" name="Phytopathology">
        <title>A high-quality genome resource of Botrytis fragariae, a new and rapidly spreading fungal pathogen causing strawberry gray mold in the U.S.A.</title>
        <authorList>
            <person name="Wu Y."/>
            <person name="Saski C.A."/>
            <person name="Schnabel G."/>
            <person name="Xiao S."/>
            <person name="Hu M."/>
        </authorList>
    </citation>
    <scope>NUCLEOTIDE SEQUENCE [LARGE SCALE GENOMIC DNA]</scope>
    <source>
        <strain evidence="2 3">BVB16</strain>
    </source>
</reference>
<evidence type="ECO:0000313" key="3">
    <source>
        <dbReference type="Proteomes" id="UP000531561"/>
    </source>
</evidence>
<dbReference type="RefSeq" id="XP_037194519.1">
    <property type="nucleotide sequence ID" value="XM_037334432.1"/>
</dbReference>
<proteinExistence type="predicted"/>
<gene>
    <name evidence="2" type="ORF">Bfra_004026</name>
</gene>
<dbReference type="EMBL" id="JABFCT010000006">
    <property type="protein sequence ID" value="KAF5875573.1"/>
    <property type="molecule type" value="Genomic_DNA"/>
</dbReference>
<evidence type="ECO:0000256" key="1">
    <source>
        <dbReference type="SAM" id="MobiDB-lite"/>
    </source>
</evidence>
<feature type="region of interest" description="Disordered" evidence="1">
    <location>
        <begin position="53"/>
        <end position="76"/>
    </location>
</feature>
<accession>A0A8H6AXF2</accession>
<evidence type="ECO:0000313" key="2">
    <source>
        <dbReference type="EMBL" id="KAF5875573.1"/>
    </source>
</evidence>
<dbReference type="Proteomes" id="UP000531561">
    <property type="component" value="Unassembled WGS sequence"/>
</dbReference>
<comment type="caution">
    <text evidence="2">The sequence shown here is derived from an EMBL/GenBank/DDBJ whole genome shotgun (WGS) entry which is preliminary data.</text>
</comment>
<sequence length="605" mass="68896">MADALAVVDDEARTIGKISERSRYTFGWSVPAKRYSRPLGKFASVDHRILGNESKSGLTPREDYSESNRSNKRRNWKETSDELERYQTKTFDGFTAFDLHTVKCLVVMDTDIFLHSLRNTIHPCFEKSKLVTEDDMPKHKGAIPILGDEKGFWMADNLVVRSLLKPCLQLVTMIFHSECKYSWLNTLLNDNAEGVPRSIKGIKLQRSFSRTHGERISRSSPSIQNITSKVIFGFRSGCEDIATGLPRSRTSRNAITRNHIIYDRIEVLVSTETENRLRIATTLVYEFAIWGDQPVSLMTQMYNCGGPGLPNLGIIKTSWFIDKNKTCQTDKFHTYGYWLVPTQWYSSFFTEGFWENVREFGPEAKRIKIEKRGVRYLSKDHPDAKYQIDDVASALSTGGLTDHLKLGVANNVLTRISKQHGFETGSHDPVDYLNIKPPIVTHSCPRWNDITENLFSNRGPLDLALDTMELLSEPTLFRWEPFPGFGIVKRIATGWPPPIGRPDSVSCRSPIGEPDEEDMETLDNLMSDEAVQEALYEYCATHNQKNEMDGSLSCSVGFTNRFGIIRLGSKNIVRLIYPVEEIRAEKADAFTTERMRAIKERAEEM</sequence>
<dbReference type="GeneID" id="59258124"/>
<organism evidence="2 3">
    <name type="scientific">Botrytis fragariae</name>
    <dbReference type="NCBI Taxonomy" id="1964551"/>
    <lineage>
        <taxon>Eukaryota</taxon>
        <taxon>Fungi</taxon>
        <taxon>Dikarya</taxon>
        <taxon>Ascomycota</taxon>
        <taxon>Pezizomycotina</taxon>
        <taxon>Leotiomycetes</taxon>
        <taxon>Helotiales</taxon>
        <taxon>Sclerotiniaceae</taxon>
        <taxon>Botrytis</taxon>
    </lineage>
</organism>
<keyword evidence="3" id="KW-1185">Reference proteome</keyword>